<proteinExistence type="predicted"/>
<dbReference type="GeneID" id="98660252"/>
<organism evidence="1 2">
    <name type="scientific">Agathobaculum butyriciproducens</name>
    <dbReference type="NCBI Taxonomy" id="1628085"/>
    <lineage>
        <taxon>Bacteria</taxon>
        <taxon>Bacillati</taxon>
        <taxon>Bacillota</taxon>
        <taxon>Clostridia</taxon>
        <taxon>Eubacteriales</taxon>
        <taxon>Butyricicoccaceae</taxon>
        <taxon>Agathobaculum</taxon>
    </lineage>
</organism>
<accession>A0AAW4VXS8</accession>
<gene>
    <name evidence="1" type="ORF">LKD22_11615</name>
</gene>
<dbReference type="RefSeq" id="WP_349101551.1">
    <property type="nucleotide sequence ID" value="NZ_JBBNJE010000155.1"/>
</dbReference>
<keyword evidence="2" id="KW-1185">Reference proteome</keyword>
<evidence type="ECO:0000313" key="2">
    <source>
        <dbReference type="Proteomes" id="UP001298753"/>
    </source>
</evidence>
<name>A0AAW4VXS8_9FIRM</name>
<evidence type="ECO:0000313" key="1">
    <source>
        <dbReference type="EMBL" id="MCC2177761.1"/>
    </source>
</evidence>
<dbReference type="Proteomes" id="UP001298753">
    <property type="component" value="Unassembled WGS sequence"/>
</dbReference>
<dbReference type="AlphaFoldDB" id="A0AAW4VXS8"/>
<comment type="caution">
    <text evidence="1">The sequence shown here is derived from an EMBL/GenBank/DDBJ whole genome shotgun (WGS) entry which is preliminary data.</text>
</comment>
<sequence length="54" mass="5874">MTVNGQLFKNFQKKFFCTDPAGHSNCISVFALTGRLLSLHRLSGAHELPQAGSP</sequence>
<protein>
    <submittedName>
        <fullName evidence="1">Uncharacterized protein</fullName>
    </submittedName>
</protein>
<dbReference type="EMBL" id="JAJEPX010000052">
    <property type="protein sequence ID" value="MCC2177761.1"/>
    <property type="molecule type" value="Genomic_DNA"/>
</dbReference>
<reference evidence="1 2" key="1">
    <citation type="submission" date="2021-10" db="EMBL/GenBank/DDBJ databases">
        <title>Anaerobic single-cell dispensing facilitates the cultivation of human gut bacteria.</title>
        <authorList>
            <person name="Afrizal A."/>
        </authorList>
    </citation>
    <scope>NUCLEOTIDE SEQUENCE [LARGE SCALE GENOMIC DNA]</scope>
    <source>
        <strain evidence="1 2">CLA-AA-H270</strain>
    </source>
</reference>